<evidence type="ECO:0000313" key="2">
    <source>
        <dbReference type="Proteomes" id="UP001233172"/>
    </source>
</evidence>
<reference evidence="1" key="1">
    <citation type="journal article" date="2023" name="PLoS Negl. Trop. Dis.">
        <title>A genome sequence for Biomphalaria pfeifferi, the major vector snail for the human-infecting parasite Schistosoma mansoni.</title>
        <authorList>
            <person name="Bu L."/>
            <person name="Lu L."/>
            <person name="Laidemitt M.R."/>
            <person name="Zhang S.M."/>
            <person name="Mutuku M."/>
            <person name="Mkoji G."/>
            <person name="Steinauer M."/>
            <person name="Loker E.S."/>
        </authorList>
    </citation>
    <scope>NUCLEOTIDE SEQUENCE</scope>
    <source>
        <strain evidence="1">KasaAsao</strain>
    </source>
</reference>
<keyword evidence="2" id="KW-1185">Reference proteome</keyword>
<dbReference type="AlphaFoldDB" id="A0AAD8BTK4"/>
<organism evidence="1 2">
    <name type="scientific">Biomphalaria pfeifferi</name>
    <name type="common">Bloodfluke planorb</name>
    <name type="synonym">Freshwater snail</name>
    <dbReference type="NCBI Taxonomy" id="112525"/>
    <lineage>
        <taxon>Eukaryota</taxon>
        <taxon>Metazoa</taxon>
        <taxon>Spiralia</taxon>
        <taxon>Lophotrochozoa</taxon>
        <taxon>Mollusca</taxon>
        <taxon>Gastropoda</taxon>
        <taxon>Heterobranchia</taxon>
        <taxon>Euthyneura</taxon>
        <taxon>Panpulmonata</taxon>
        <taxon>Hygrophila</taxon>
        <taxon>Lymnaeoidea</taxon>
        <taxon>Planorbidae</taxon>
        <taxon>Biomphalaria</taxon>
    </lineage>
</organism>
<gene>
    <name evidence="1" type="ORF">Bpfe_009800</name>
</gene>
<proteinExistence type="predicted"/>
<accession>A0AAD8BTK4</accession>
<protein>
    <submittedName>
        <fullName evidence="1">Uncharacterized protein</fullName>
    </submittedName>
</protein>
<name>A0AAD8BTK4_BIOPF</name>
<comment type="caution">
    <text evidence="1">The sequence shown here is derived from an EMBL/GenBank/DDBJ whole genome shotgun (WGS) entry which is preliminary data.</text>
</comment>
<feature type="non-terminal residue" evidence="1">
    <location>
        <position position="50"/>
    </location>
</feature>
<reference evidence="1" key="2">
    <citation type="submission" date="2023-04" db="EMBL/GenBank/DDBJ databases">
        <authorList>
            <person name="Bu L."/>
            <person name="Lu L."/>
            <person name="Laidemitt M.R."/>
            <person name="Zhang S.M."/>
            <person name="Mutuku M."/>
            <person name="Mkoji G."/>
            <person name="Steinauer M."/>
            <person name="Loker E.S."/>
        </authorList>
    </citation>
    <scope>NUCLEOTIDE SEQUENCE</scope>
    <source>
        <strain evidence="1">KasaAsao</strain>
        <tissue evidence="1">Whole Snail</tissue>
    </source>
</reference>
<dbReference type="Proteomes" id="UP001233172">
    <property type="component" value="Unassembled WGS sequence"/>
</dbReference>
<evidence type="ECO:0000313" key="1">
    <source>
        <dbReference type="EMBL" id="KAK0060612.1"/>
    </source>
</evidence>
<sequence length="50" mass="5652">MPPESINAFCTNIVPDHLPCHYRNSHRLLYLIQTCNTQRGMAVLAFGHIG</sequence>
<dbReference type="EMBL" id="JASAOG010000034">
    <property type="protein sequence ID" value="KAK0060612.1"/>
    <property type="molecule type" value="Genomic_DNA"/>
</dbReference>